<evidence type="ECO:0000313" key="3">
    <source>
        <dbReference type="Proteomes" id="UP000248729"/>
    </source>
</evidence>
<protein>
    <submittedName>
        <fullName evidence="2">Antibiotic biosynthesis monooxygenase</fullName>
    </submittedName>
</protein>
<dbReference type="PROSITE" id="PS51725">
    <property type="entry name" value="ABM"/>
    <property type="match status" value="1"/>
</dbReference>
<dbReference type="EMBL" id="QLTR01000029">
    <property type="protein sequence ID" value="RAS59128.1"/>
    <property type="molecule type" value="Genomic_DNA"/>
</dbReference>
<keyword evidence="2" id="KW-0503">Monooxygenase</keyword>
<dbReference type="GO" id="GO:0004497">
    <property type="term" value="F:monooxygenase activity"/>
    <property type="evidence" value="ECO:0007669"/>
    <property type="project" value="UniProtKB-KW"/>
</dbReference>
<reference evidence="2 3" key="1">
    <citation type="submission" date="2018-06" db="EMBL/GenBank/DDBJ databases">
        <title>Freshwater and sediment microbial communities from various areas in North America, analyzing microbe dynamics in response to fracking.</title>
        <authorList>
            <person name="Lamendella R."/>
        </authorList>
    </citation>
    <scope>NUCLEOTIDE SEQUENCE [LARGE SCALE GENOMIC DNA]</scope>
    <source>
        <strain evidence="2 3">99A</strain>
    </source>
</reference>
<organism evidence="2 3">
    <name type="scientific">Vibrio diazotrophicus</name>
    <dbReference type="NCBI Taxonomy" id="685"/>
    <lineage>
        <taxon>Bacteria</taxon>
        <taxon>Pseudomonadati</taxon>
        <taxon>Pseudomonadota</taxon>
        <taxon>Gammaproteobacteria</taxon>
        <taxon>Vibrionales</taxon>
        <taxon>Vibrionaceae</taxon>
        <taxon>Vibrio</taxon>
    </lineage>
</organism>
<dbReference type="InterPro" id="IPR007138">
    <property type="entry name" value="ABM_dom"/>
</dbReference>
<dbReference type="Pfam" id="PF03992">
    <property type="entry name" value="ABM"/>
    <property type="match status" value="1"/>
</dbReference>
<dbReference type="SUPFAM" id="SSF54909">
    <property type="entry name" value="Dimeric alpha+beta barrel"/>
    <property type="match status" value="1"/>
</dbReference>
<comment type="caution">
    <text evidence="2">The sequence shown here is derived from an EMBL/GenBank/DDBJ whole genome shotgun (WGS) entry which is preliminary data.</text>
</comment>
<dbReference type="Proteomes" id="UP000248729">
    <property type="component" value="Unassembled WGS sequence"/>
</dbReference>
<dbReference type="InterPro" id="IPR011008">
    <property type="entry name" value="Dimeric_a/b-barrel"/>
</dbReference>
<accession>A0A329EFL9</accession>
<sequence length="108" mass="11903">MNNSATGTLSITAELRINDTITLEAGLSAVQDFCDAMNSEVGCHMALAHQSSEDPRTITLWEIYQDQTAFEAHFSMPHTQAFIKSGVTELIKAKQSQPVFSLNQETKI</sequence>
<evidence type="ECO:0000259" key="1">
    <source>
        <dbReference type="PROSITE" id="PS51725"/>
    </source>
</evidence>
<evidence type="ECO:0000313" key="2">
    <source>
        <dbReference type="EMBL" id="RAS59128.1"/>
    </source>
</evidence>
<dbReference type="Gene3D" id="3.30.70.100">
    <property type="match status" value="1"/>
</dbReference>
<dbReference type="AlphaFoldDB" id="A0A329EFL9"/>
<feature type="domain" description="ABM" evidence="1">
    <location>
        <begin position="9"/>
        <end position="100"/>
    </location>
</feature>
<name>A0A329EFL9_VIBDI</name>
<gene>
    <name evidence="2" type="ORF">DET48_12940</name>
</gene>
<proteinExistence type="predicted"/>
<keyword evidence="2" id="KW-0560">Oxidoreductase</keyword>